<keyword evidence="2" id="KW-1185">Reference proteome</keyword>
<sequence length="190" mass="21526">MIKSKQSDCGYMSFIIVEKYPNQELVEVLESQASSRSNKIGEYIHTTFLNNLFKELLFESCTDCRKMAAVPQAAFAASKVRCNEKHDNSLISLIEGKEKASKENTYNGRFYLEGWELTPLKYNSKLMNSIWGLYNRYSVHNFKKNTDANEGFLATVWQTVYSNPSVMSASVVSASTTMETPRILGTRNGI</sequence>
<protein>
    <submittedName>
        <fullName evidence="1">Uncharacterized protein</fullName>
    </submittedName>
</protein>
<dbReference type="AlphaFoldDB" id="A0A834JQH7"/>
<dbReference type="EMBL" id="JACSEA010000009">
    <property type="protein sequence ID" value="KAF7393088.1"/>
    <property type="molecule type" value="Genomic_DNA"/>
</dbReference>
<proteinExistence type="predicted"/>
<accession>A0A834JQH7</accession>
<evidence type="ECO:0000313" key="1">
    <source>
        <dbReference type="EMBL" id="KAF7393088.1"/>
    </source>
</evidence>
<dbReference type="Proteomes" id="UP000614350">
    <property type="component" value="Unassembled WGS sequence"/>
</dbReference>
<organism evidence="1 2">
    <name type="scientific">Vespula vulgaris</name>
    <name type="common">Yellow jacket</name>
    <name type="synonym">Wasp</name>
    <dbReference type="NCBI Taxonomy" id="7454"/>
    <lineage>
        <taxon>Eukaryota</taxon>
        <taxon>Metazoa</taxon>
        <taxon>Ecdysozoa</taxon>
        <taxon>Arthropoda</taxon>
        <taxon>Hexapoda</taxon>
        <taxon>Insecta</taxon>
        <taxon>Pterygota</taxon>
        <taxon>Neoptera</taxon>
        <taxon>Endopterygota</taxon>
        <taxon>Hymenoptera</taxon>
        <taxon>Apocrita</taxon>
        <taxon>Aculeata</taxon>
        <taxon>Vespoidea</taxon>
        <taxon>Vespidae</taxon>
        <taxon>Vespinae</taxon>
        <taxon>Vespula</taxon>
    </lineage>
</organism>
<comment type="caution">
    <text evidence="1">The sequence shown here is derived from an EMBL/GenBank/DDBJ whole genome shotgun (WGS) entry which is preliminary data.</text>
</comment>
<name>A0A834JQH7_VESVU</name>
<reference evidence="1" key="1">
    <citation type="journal article" date="2020" name="G3 (Bethesda)">
        <title>High-Quality Assemblies for Three Invasive Social Wasps from the &lt;i&gt;Vespula&lt;/i&gt; Genus.</title>
        <authorList>
            <person name="Harrop T.W.R."/>
            <person name="Guhlin J."/>
            <person name="McLaughlin G.M."/>
            <person name="Permina E."/>
            <person name="Stockwell P."/>
            <person name="Gilligan J."/>
            <person name="Le Lec M.F."/>
            <person name="Gruber M.A.M."/>
            <person name="Quinn O."/>
            <person name="Lovegrove M."/>
            <person name="Duncan E.J."/>
            <person name="Remnant E.J."/>
            <person name="Van Eeckhoven J."/>
            <person name="Graham B."/>
            <person name="Knapp R.A."/>
            <person name="Langford K.W."/>
            <person name="Kronenberg Z."/>
            <person name="Press M.O."/>
            <person name="Eacker S.M."/>
            <person name="Wilson-Rankin E.E."/>
            <person name="Purcell J."/>
            <person name="Lester P.J."/>
            <person name="Dearden P.K."/>
        </authorList>
    </citation>
    <scope>NUCLEOTIDE SEQUENCE</scope>
    <source>
        <strain evidence="1">Marl-1</strain>
    </source>
</reference>
<evidence type="ECO:0000313" key="2">
    <source>
        <dbReference type="Proteomes" id="UP000614350"/>
    </source>
</evidence>
<gene>
    <name evidence="1" type="ORF">HZH66_008921</name>
</gene>